<keyword evidence="1" id="KW-1133">Transmembrane helix</keyword>
<evidence type="ECO:0000256" key="1">
    <source>
        <dbReference type="SAM" id="Phobius"/>
    </source>
</evidence>
<comment type="caution">
    <text evidence="2">The sequence shown here is derived from an EMBL/GenBank/DDBJ whole genome shotgun (WGS) entry which is preliminary data.</text>
</comment>
<feature type="transmembrane region" description="Helical" evidence="1">
    <location>
        <begin position="101"/>
        <end position="125"/>
    </location>
</feature>
<feature type="transmembrane region" description="Helical" evidence="1">
    <location>
        <begin position="283"/>
        <end position="301"/>
    </location>
</feature>
<keyword evidence="3" id="KW-1185">Reference proteome</keyword>
<sequence length="405" mass="48651">MKSVQDIWRLRLTEYIKETRMYLRYMFNDHLLFVLIFVVGGGAYWYQGWLKSIPADFPAAFVIAFLLTLTTTFAHVRTLLKEADIVFLLPLERKMSPYFRNALIFSYISQLYSIIAATLIMIPMYVKVFPVHQYDLMLLFIQLLLIKWWNQWIQWKMTIFPDRFSQFMDVLIRFFLNFLLLYFLISKEYPFVMTLYLIIVLYAYYFVRITKNKPLKWEYLIEAENRRRNNFYRIAHLFTDVPKLKNQVKHRKWMNWIFNLISHQQKNTYLYLFTRSFMRTGDYFGIFVRLLVIGAVILFLVPLSFVGYIFLAASLLFLTGIQLVRLHKQYEMFIIPQLYPVSNKAKVNSFLTLLFIMLVIQEAVFAIAVFMKKGFGFSIGHLAVNLLFIYVFVYLYIKKRFLTQS</sequence>
<feature type="transmembrane region" description="Helical" evidence="1">
    <location>
        <begin position="347"/>
        <end position="371"/>
    </location>
</feature>
<dbReference type="EMBL" id="JAUSTR010000004">
    <property type="protein sequence ID" value="MDQ0162331.1"/>
    <property type="molecule type" value="Genomic_DNA"/>
</dbReference>
<dbReference type="RefSeq" id="WP_419151808.1">
    <property type="nucleotide sequence ID" value="NZ_JAUSTR010000004.1"/>
</dbReference>
<gene>
    <name evidence="2" type="ORF">J2S06_001408</name>
</gene>
<feature type="transmembrane region" description="Helical" evidence="1">
    <location>
        <begin position="377"/>
        <end position="397"/>
    </location>
</feature>
<evidence type="ECO:0000313" key="3">
    <source>
        <dbReference type="Proteomes" id="UP001225646"/>
    </source>
</evidence>
<name>A0ABT9VMX8_9BACI</name>
<dbReference type="Proteomes" id="UP001225646">
    <property type="component" value="Unassembled WGS sequence"/>
</dbReference>
<proteinExistence type="predicted"/>
<accession>A0ABT9VMX8</accession>
<feature type="transmembrane region" description="Helical" evidence="1">
    <location>
        <begin position="307"/>
        <end position="326"/>
    </location>
</feature>
<feature type="transmembrane region" description="Helical" evidence="1">
    <location>
        <begin position="57"/>
        <end position="80"/>
    </location>
</feature>
<evidence type="ECO:0000313" key="2">
    <source>
        <dbReference type="EMBL" id="MDQ0162331.1"/>
    </source>
</evidence>
<keyword evidence="1" id="KW-0812">Transmembrane</keyword>
<dbReference type="Pfam" id="PF05975">
    <property type="entry name" value="EcsB"/>
    <property type="match status" value="1"/>
</dbReference>
<feature type="transmembrane region" description="Helical" evidence="1">
    <location>
        <begin position="21"/>
        <end position="45"/>
    </location>
</feature>
<reference evidence="2 3" key="1">
    <citation type="submission" date="2023-07" db="EMBL/GenBank/DDBJ databases">
        <title>Genomic Encyclopedia of Type Strains, Phase IV (KMG-IV): sequencing the most valuable type-strain genomes for metagenomic binning, comparative biology and taxonomic classification.</title>
        <authorList>
            <person name="Goeker M."/>
        </authorList>
    </citation>
    <scope>NUCLEOTIDE SEQUENCE [LARGE SCALE GENOMIC DNA]</scope>
    <source>
        <strain evidence="2 3">DSM 19092</strain>
    </source>
</reference>
<feature type="transmembrane region" description="Helical" evidence="1">
    <location>
        <begin position="131"/>
        <end position="149"/>
    </location>
</feature>
<dbReference type="PIRSF" id="PIRSF037259">
    <property type="entry name" value="EcsB_ABC"/>
    <property type="match status" value="1"/>
</dbReference>
<keyword evidence="1" id="KW-0472">Membrane</keyword>
<protein>
    <submittedName>
        <fullName evidence="2">ABC-2 type transport system permease protein</fullName>
    </submittedName>
</protein>
<feature type="transmembrane region" description="Helical" evidence="1">
    <location>
        <begin position="191"/>
        <end position="207"/>
    </location>
</feature>
<organism evidence="2 3">
    <name type="scientific">Aeribacillus alveayuensis</name>
    <dbReference type="NCBI Taxonomy" id="279215"/>
    <lineage>
        <taxon>Bacteria</taxon>
        <taxon>Bacillati</taxon>
        <taxon>Bacillota</taxon>
        <taxon>Bacilli</taxon>
        <taxon>Bacillales</taxon>
        <taxon>Bacillaceae</taxon>
        <taxon>Aeribacillus</taxon>
    </lineage>
</organism>
<dbReference type="InterPro" id="IPR010288">
    <property type="entry name" value="EcsB_ABC"/>
</dbReference>
<feature type="transmembrane region" description="Helical" evidence="1">
    <location>
        <begin position="170"/>
        <end position="185"/>
    </location>
</feature>